<dbReference type="EMBL" id="JAUSQM010000001">
    <property type="protein sequence ID" value="MDP9821574.1"/>
    <property type="molecule type" value="Genomic_DNA"/>
</dbReference>
<comment type="caution">
    <text evidence="1">The sequence shown here is derived from an EMBL/GenBank/DDBJ whole genome shotgun (WGS) entry which is preliminary data.</text>
</comment>
<keyword evidence="2" id="KW-1185">Reference proteome</keyword>
<gene>
    <name evidence="1" type="ORF">J2S59_001383</name>
</gene>
<accession>A0ABT9NMC6</accession>
<proteinExistence type="predicted"/>
<evidence type="ECO:0000313" key="1">
    <source>
        <dbReference type="EMBL" id="MDP9821574.1"/>
    </source>
</evidence>
<dbReference type="RefSeq" id="WP_068124654.1">
    <property type="nucleotide sequence ID" value="NZ_CCXJ01000765.2"/>
</dbReference>
<dbReference type="Proteomes" id="UP001240447">
    <property type="component" value="Unassembled WGS sequence"/>
</dbReference>
<evidence type="ECO:0000313" key="2">
    <source>
        <dbReference type="Proteomes" id="UP001240447"/>
    </source>
</evidence>
<name>A0ABT9NMC6_9ACTN</name>
<protein>
    <submittedName>
        <fullName evidence="1">Uncharacterized protein</fullName>
    </submittedName>
</protein>
<sequence length="196" mass="21038">MGAGWRIGAHRVDVPVTWHGVPVGESAPADWIDVIVTEVGATGEDADALRHNLDLVRTRLRAGVPLLNAAVWIPEPRTAAIAGVMRLHLLVGATDDAAYTLEQREAELAAPEPATEVARREQERTDLPIGPALVTRDLLTFTDGGAAQERIEVAVVPEGCVEGLALEVLSQHLFLEDELLADVLAMADRIQVAQAR</sequence>
<organism evidence="1 2">
    <name type="scientific">Nocardioides massiliensis</name>
    <dbReference type="NCBI Taxonomy" id="1325935"/>
    <lineage>
        <taxon>Bacteria</taxon>
        <taxon>Bacillati</taxon>
        <taxon>Actinomycetota</taxon>
        <taxon>Actinomycetes</taxon>
        <taxon>Propionibacteriales</taxon>
        <taxon>Nocardioidaceae</taxon>
        <taxon>Nocardioides</taxon>
    </lineage>
</organism>
<reference evidence="1 2" key="1">
    <citation type="submission" date="2023-07" db="EMBL/GenBank/DDBJ databases">
        <title>Sequencing the genomes of 1000 actinobacteria strains.</title>
        <authorList>
            <person name="Klenk H.-P."/>
        </authorList>
    </citation>
    <scope>NUCLEOTIDE SEQUENCE [LARGE SCALE GENOMIC DNA]</scope>
    <source>
        <strain evidence="1 2">GD13</strain>
    </source>
</reference>